<feature type="compositionally biased region" description="Polar residues" evidence="2">
    <location>
        <begin position="439"/>
        <end position="463"/>
    </location>
</feature>
<evidence type="ECO:0000256" key="1">
    <source>
        <dbReference type="ARBA" id="ARBA00022821"/>
    </source>
</evidence>
<sequence length="493" mass="55767">MEKLILKGCESLVEVHPSVGDLVKLEVLSLGGCFNLRKFPNTLKTKSLQTLELYGCSKLEKFPDIDVKMEHLEVLPLYGTAIKELPTSIENLVFVKRIDLSFCKNLMRLSSHIYKLKNLEYFCLEGCSNLITFPKNMEDSTDLDGRMGFQKLRHLVLRRCNLSEVEFLKSSSSFPKLKCLDLQYNKFAGLPTCIKYYRLNELNVDGCELLQEIPQLPPSIDELAANCCKSLQNLPDLWGQSNHTQRVRLASCCELFRKGVNMDDVANVSLLKKLPKMKDGVDIVLIGREMPKWILPCEEDSISFMVARDLYDKLKGLAICVVFSPEEGKVVHYSCDYTILVNGQRVIGGMRLFYPMESDHVWLRCFLESFKGGLQKDWIHFQVCLSAEKGSIKKRGFHLICEQKEDDLRVVFPAPSVDGEKLKFSWSDSEEYSPIDTMGSDTSSIDTMGSDTSSIDTTMESDTSSIDTMESDILFEISAGESSSPLTMKLSRS</sequence>
<dbReference type="InterPro" id="IPR058546">
    <property type="entry name" value="RPS4B/Roq1-like_LRR"/>
</dbReference>
<keyword evidence="1" id="KW-0611">Plant defense</keyword>
<protein>
    <recommendedName>
        <fullName evidence="3">Disease resistance protein RPS4B/Roq1-like leucine-rich repeats domain-containing protein</fullName>
    </recommendedName>
</protein>
<proteinExistence type="predicted"/>
<gene>
    <name evidence="4" type="ORF">EUGRSUZ_E03274</name>
</gene>
<reference evidence="4" key="1">
    <citation type="submission" date="2013-07" db="EMBL/GenBank/DDBJ databases">
        <title>The genome of Eucalyptus grandis.</title>
        <authorList>
            <person name="Schmutz J."/>
            <person name="Hayes R."/>
            <person name="Myburg A."/>
            <person name="Tuskan G."/>
            <person name="Grattapaglia D."/>
            <person name="Rokhsar D.S."/>
        </authorList>
    </citation>
    <scope>NUCLEOTIDE SEQUENCE</scope>
    <source>
        <tissue evidence="4">Leaf extractions</tissue>
    </source>
</reference>
<evidence type="ECO:0000259" key="3">
    <source>
        <dbReference type="Pfam" id="PF23286"/>
    </source>
</evidence>
<dbReference type="Gramene" id="KCW74560">
    <property type="protein sequence ID" value="KCW74560"/>
    <property type="gene ID" value="EUGRSUZ_E03274"/>
</dbReference>
<organism evidence="4">
    <name type="scientific">Eucalyptus grandis</name>
    <name type="common">Flooded gum</name>
    <dbReference type="NCBI Taxonomy" id="71139"/>
    <lineage>
        <taxon>Eukaryota</taxon>
        <taxon>Viridiplantae</taxon>
        <taxon>Streptophyta</taxon>
        <taxon>Embryophyta</taxon>
        <taxon>Tracheophyta</taxon>
        <taxon>Spermatophyta</taxon>
        <taxon>Magnoliopsida</taxon>
        <taxon>eudicotyledons</taxon>
        <taxon>Gunneridae</taxon>
        <taxon>Pentapetalae</taxon>
        <taxon>rosids</taxon>
        <taxon>malvids</taxon>
        <taxon>Myrtales</taxon>
        <taxon>Myrtaceae</taxon>
        <taxon>Myrtoideae</taxon>
        <taxon>Eucalypteae</taxon>
        <taxon>Eucalyptus</taxon>
    </lineage>
</organism>
<dbReference type="InParanoid" id="A0A059C9F5"/>
<dbReference type="PANTHER" id="PTHR47186:SF3">
    <property type="entry name" value="OS09G0267800 PROTEIN"/>
    <property type="match status" value="1"/>
</dbReference>
<dbReference type="Gene3D" id="3.80.10.10">
    <property type="entry name" value="Ribonuclease Inhibitor"/>
    <property type="match status" value="2"/>
</dbReference>
<dbReference type="Pfam" id="PF23286">
    <property type="entry name" value="LRR_13"/>
    <property type="match status" value="1"/>
</dbReference>
<dbReference type="AlphaFoldDB" id="A0A059C9F5"/>
<accession>A0A059C9F5</accession>
<dbReference type="InterPro" id="IPR032675">
    <property type="entry name" value="LRR_dom_sf"/>
</dbReference>
<dbReference type="EMBL" id="KK198757">
    <property type="protein sequence ID" value="KCW74560.1"/>
    <property type="molecule type" value="Genomic_DNA"/>
</dbReference>
<dbReference type="SUPFAM" id="SSF52058">
    <property type="entry name" value="L domain-like"/>
    <property type="match status" value="1"/>
</dbReference>
<dbReference type="OMA" id="NLEYFCL"/>
<evidence type="ECO:0000313" key="4">
    <source>
        <dbReference type="EMBL" id="KCW74560.1"/>
    </source>
</evidence>
<name>A0A059C9F5_EUCGR</name>
<feature type="region of interest" description="Disordered" evidence="2">
    <location>
        <begin position="433"/>
        <end position="463"/>
    </location>
</feature>
<feature type="domain" description="Disease resistance protein RPS4B/Roq1-like leucine-rich repeats" evidence="3">
    <location>
        <begin position="47"/>
        <end position="254"/>
    </location>
</feature>
<evidence type="ECO:0000256" key="2">
    <source>
        <dbReference type="SAM" id="MobiDB-lite"/>
    </source>
</evidence>
<dbReference type="PANTHER" id="PTHR47186">
    <property type="entry name" value="LEUCINE-RICH REPEAT-CONTAINING PROTEIN 57"/>
    <property type="match status" value="1"/>
</dbReference>